<feature type="short sequence motif" description="'HIGH' region" evidence="11">
    <location>
        <begin position="45"/>
        <end position="54"/>
    </location>
</feature>
<evidence type="ECO:0000256" key="7">
    <source>
        <dbReference type="ARBA" id="ARBA00022917"/>
    </source>
</evidence>
<evidence type="ECO:0000256" key="2">
    <source>
        <dbReference type="ARBA" id="ARBA00022490"/>
    </source>
</evidence>
<evidence type="ECO:0000256" key="11">
    <source>
        <dbReference type="HAMAP-Rule" id="MF_02006"/>
    </source>
</evidence>
<feature type="domain" description="Tyrosine--tRNA ligase SYY-like C-terminal" evidence="13">
    <location>
        <begin position="362"/>
        <end position="423"/>
    </location>
</feature>
<keyword evidence="8 11" id="KW-0030">Aminoacyl-tRNA synthetase</keyword>
<dbReference type="FunFam" id="3.40.50.620:FF:000008">
    <property type="entry name" value="Tyrosine--tRNA ligase"/>
    <property type="match status" value="1"/>
</dbReference>
<dbReference type="PROSITE" id="PS50889">
    <property type="entry name" value="S4"/>
    <property type="match status" value="1"/>
</dbReference>
<dbReference type="GO" id="GO:0005829">
    <property type="term" value="C:cytosol"/>
    <property type="evidence" value="ECO:0007669"/>
    <property type="project" value="TreeGrafter"/>
</dbReference>
<proteinExistence type="inferred from homology"/>
<keyword evidence="6 12" id="KW-0694">RNA-binding</keyword>
<evidence type="ECO:0000256" key="6">
    <source>
        <dbReference type="ARBA" id="ARBA00022884"/>
    </source>
</evidence>
<dbReference type="CDD" id="cd00165">
    <property type="entry name" value="S4"/>
    <property type="match status" value="1"/>
</dbReference>
<feature type="binding site" evidence="11">
    <location>
        <position position="179"/>
    </location>
    <ligand>
        <name>L-tyrosine</name>
        <dbReference type="ChEBI" id="CHEBI:58315"/>
    </ligand>
</feature>
<dbReference type="Gene3D" id="3.40.50.620">
    <property type="entry name" value="HUPs"/>
    <property type="match status" value="1"/>
</dbReference>
<dbReference type="SUPFAM" id="SSF52374">
    <property type="entry name" value="Nucleotidylyl transferase"/>
    <property type="match status" value="1"/>
</dbReference>
<dbReference type="GO" id="GO:0042803">
    <property type="term" value="F:protein homodimerization activity"/>
    <property type="evidence" value="ECO:0007669"/>
    <property type="project" value="UniProtKB-ARBA"/>
</dbReference>
<dbReference type="InterPro" id="IPR024088">
    <property type="entry name" value="Tyr-tRNA-ligase_bac-type"/>
</dbReference>
<dbReference type="InterPro" id="IPR001412">
    <property type="entry name" value="aa-tRNA-synth_I_CS"/>
</dbReference>
<dbReference type="Gene3D" id="3.10.290.10">
    <property type="entry name" value="RNA-binding S4 domain"/>
    <property type="match status" value="1"/>
</dbReference>
<evidence type="ECO:0000256" key="1">
    <source>
        <dbReference type="ARBA" id="ARBA00004496"/>
    </source>
</evidence>
<dbReference type="PROSITE" id="PS00178">
    <property type="entry name" value="AA_TRNA_LIGASE_I"/>
    <property type="match status" value="1"/>
</dbReference>
<evidence type="ECO:0000256" key="8">
    <source>
        <dbReference type="ARBA" id="ARBA00023146"/>
    </source>
</evidence>
<dbReference type="FunFam" id="1.10.240.10:FF:000001">
    <property type="entry name" value="Tyrosine--tRNA ligase"/>
    <property type="match status" value="1"/>
</dbReference>
<evidence type="ECO:0000256" key="12">
    <source>
        <dbReference type="PROSITE-ProRule" id="PRU00182"/>
    </source>
</evidence>
<evidence type="ECO:0000256" key="5">
    <source>
        <dbReference type="ARBA" id="ARBA00022840"/>
    </source>
</evidence>
<dbReference type="PRINTS" id="PR01040">
    <property type="entry name" value="TRNASYNTHTYR"/>
</dbReference>
<dbReference type="GO" id="GO:0004831">
    <property type="term" value="F:tyrosine-tRNA ligase activity"/>
    <property type="evidence" value="ECO:0007669"/>
    <property type="project" value="UniProtKB-UniRule"/>
</dbReference>
<dbReference type="SUPFAM" id="SSF55174">
    <property type="entry name" value="Alpha-L RNA-binding motif"/>
    <property type="match status" value="1"/>
</dbReference>
<comment type="subunit">
    <text evidence="11">Homodimer.</text>
</comment>
<keyword evidence="2 11" id="KW-0963">Cytoplasm</keyword>
<comment type="function">
    <text evidence="11">Catalyzes the attachment of tyrosine to tRNA(Tyr) in a two-step reaction: tyrosine is first activated by ATP to form Tyr-AMP and then transferred to the acceptor end of tRNA(Tyr).</text>
</comment>
<dbReference type="PANTHER" id="PTHR11766:SF0">
    <property type="entry name" value="TYROSINE--TRNA LIGASE, MITOCHONDRIAL"/>
    <property type="match status" value="1"/>
</dbReference>
<dbReference type="InterPro" id="IPR054608">
    <property type="entry name" value="SYY-like_C"/>
</dbReference>
<evidence type="ECO:0000256" key="9">
    <source>
        <dbReference type="ARBA" id="ARBA00048248"/>
    </source>
</evidence>
<gene>
    <name evidence="11" type="primary">tyrS</name>
    <name evidence="14" type="ORF">C1S78_16415</name>
</gene>
<accession>A0A8H2PI31</accession>
<dbReference type="Pfam" id="PF00579">
    <property type="entry name" value="tRNA-synt_1b"/>
    <property type="match status" value="1"/>
</dbReference>
<organism evidence="14">
    <name type="scientific">Mycolicibacterium mucogenicum DSM 44124</name>
    <dbReference type="NCBI Taxonomy" id="1226753"/>
    <lineage>
        <taxon>Bacteria</taxon>
        <taxon>Bacillati</taxon>
        <taxon>Actinomycetota</taxon>
        <taxon>Actinomycetes</taxon>
        <taxon>Mycobacteriales</taxon>
        <taxon>Mycobacteriaceae</taxon>
        <taxon>Mycolicibacterium</taxon>
    </lineage>
</organism>
<dbReference type="NCBIfam" id="TIGR00234">
    <property type="entry name" value="tyrS"/>
    <property type="match status" value="1"/>
</dbReference>
<dbReference type="EC" id="6.1.1.1" evidence="11"/>
<evidence type="ECO:0000313" key="14">
    <source>
        <dbReference type="EMBL" id="TLH53717.1"/>
    </source>
</evidence>
<dbReference type="InterPro" id="IPR002307">
    <property type="entry name" value="Tyr-tRNA-ligase"/>
</dbReference>
<dbReference type="CDD" id="cd00805">
    <property type="entry name" value="TyrRS_core"/>
    <property type="match status" value="1"/>
</dbReference>
<protein>
    <recommendedName>
        <fullName evidence="11">Tyrosine--tRNA ligase</fullName>
        <ecNumber evidence="11">6.1.1.1</ecNumber>
    </recommendedName>
    <alternativeName>
        <fullName evidence="11">Tyrosyl-tRNA synthetase</fullName>
        <shortName evidence="11">TyrRS</shortName>
    </alternativeName>
</protein>
<evidence type="ECO:0000256" key="4">
    <source>
        <dbReference type="ARBA" id="ARBA00022741"/>
    </source>
</evidence>
<keyword evidence="3 11" id="KW-0436">Ligase</keyword>
<comment type="subcellular location">
    <subcellularLocation>
        <location evidence="1 11">Cytoplasm</location>
    </subcellularLocation>
</comment>
<sequence length="436" mass="47193">MDAVSTGILDELDWRGLIAQSTDREALAAATTTDGPLTLYAGFDPTAPSLHAGHLVPLLTLRRFQQAGHRPIVLAGGATGMIGDPRDNGERTMNTADTVAEWSERIRGQLERFVEFNDSGNGAIVENNLSWTGPMSAIEFLRDLGKHFSVNVMLDRDTIKRRLEGDGISYTEFSYMLLQANDFVELYKKHGCSLQVGGSDQWGNIIAGVRLVRQKLGATAHALTVPLVTSADGKKFGKSTGGGNLWLDPELTSPYAWYQYFVNAADADVVGYLRWFTFLSADELGELATATAERPHERAAQRRLARELTTLVHGQAATDAVELASQALFGRAELADLDQSTLSAALTEASNGQVAELTPGGPDGITDLLVATGLSKSRGEARRTVAEGGVYVNNARVESDEWVPQPSDFLGERWLVLRRGKRHIAGVRRVGGSGQE</sequence>
<feature type="binding site" evidence="11">
    <location>
        <position position="40"/>
    </location>
    <ligand>
        <name>L-tyrosine</name>
        <dbReference type="ChEBI" id="CHEBI:58315"/>
    </ligand>
</feature>
<keyword evidence="4 11" id="KW-0547">Nucleotide-binding</keyword>
<feature type="binding site" evidence="11">
    <location>
        <position position="238"/>
    </location>
    <ligand>
        <name>ATP</name>
        <dbReference type="ChEBI" id="CHEBI:30616"/>
    </ligand>
</feature>
<dbReference type="InterPro" id="IPR024107">
    <property type="entry name" value="Tyr-tRNA-ligase_bac_1"/>
</dbReference>
<comment type="similarity">
    <text evidence="10 11">Belongs to the class-I aminoacyl-tRNA synthetase family. TyrS type 1 subfamily.</text>
</comment>
<dbReference type="InterPro" id="IPR014729">
    <property type="entry name" value="Rossmann-like_a/b/a_fold"/>
</dbReference>
<dbReference type="EMBL" id="POTL01000001">
    <property type="protein sequence ID" value="TLH53717.1"/>
    <property type="molecule type" value="Genomic_DNA"/>
</dbReference>
<comment type="caution">
    <text evidence="14">The sequence shown here is derived from an EMBL/GenBank/DDBJ whole genome shotgun (WGS) entry which is preliminary data.</text>
</comment>
<comment type="catalytic activity">
    <reaction evidence="9 11">
        <text>tRNA(Tyr) + L-tyrosine + ATP = L-tyrosyl-tRNA(Tyr) + AMP + diphosphate + H(+)</text>
        <dbReference type="Rhea" id="RHEA:10220"/>
        <dbReference type="Rhea" id="RHEA-COMP:9706"/>
        <dbReference type="Rhea" id="RHEA-COMP:9707"/>
        <dbReference type="ChEBI" id="CHEBI:15378"/>
        <dbReference type="ChEBI" id="CHEBI:30616"/>
        <dbReference type="ChEBI" id="CHEBI:33019"/>
        <dbReference type="ChEBI" id="CHEBI:58315"/>
        <dbReference type="ChEBI" id="CHEBI:78442"/>
        <dbReference type="ChEBI" id="CHEBI:78536"/>
        <dbReference type="ChEBI" id="CHEBI:456215"/>
        <dbReference type="EC" id="6.1.1.1"/>
    </reaction>
</comment>
<dbReference type="PANTHER" id="PTHR11766">
    <property type="entry name" value="TYROSYL-TRNA SYNTHETASE"/>
    <property type="match status" value="1"/>
</dbReference>
<dbReference type="InterPro" id="IPR002305">
    <property type="entry name" value="aa-tRNA-synth_Ic"/>
</dbReference>
<dbReference type="InterPro" id="IPR036986">
    <property type="entry name" value="S4_RNA-bd_sf"/>
</dbReference>
<keyword evidence="7 11" id="KW-0648">Protein biosynthesis</keyword>
<dbReference type="Gene3D" id="1.10.240.10">
    <property type="entry name" value="Tyrosyl-Transfer RNA Synthetase"/>
    <property type="match status" value="1"/>
</dbReference>
<feature type="binding site" evidence="11">
    <location>
        <position position="175"/>
    </location>
    <ligand>
        <name>L-tyrosine</name>
        <dbReference type="ChEBI" id="CHEBI:58315"/>
    </ligand>
</feature>
<evidence type="ECO:0000259" key="13">
    <source>
        <dbReference type="Pfam" id="PF22421"/>
    </source>
</evidence>
<dbReference type="AlphaFoldDB" id="A0A8H2PI31"/>
<dbReference type="GO" id="GO:0003723">
    <property type="term" value="F:RNA binding"/>
    <property type="evidence" value="ECO:0007669"/>
    <property type="project" value="UniProtKB-KW"/>
</dbReference>
<dbReference type="Pfam" id="PF22421">
    <property type="entry name" value="SYY_C-terminal"/>
    <property type="match status" value="1"/>
</dbReference>
<name>A0A8H2PI31_MYCMU</name>
<dbReference type="GO" id="GO:0006437">
    <property type="term" value="P:tyrosyl-tRNA aminoacylation"/>
    <property type="evidence" value="ECO:0007669"/>
    <property type="project" value="UniProtKB-UniRule"/>
</dbReference>
<reference evidence="14" key="1">
    <citation type="submission" date="2018-01" db="EMBL/GenBank/DDBJ databases">
        <title>Comparative genomics of Mycobacterium mucogenicum and Mycobacterium neoaurum clade members emphasizing tRNA and non-coding RNA.</title>
        <authorList>
            <person name="Behra P.R.K."/>
            <person name="Pettersson B.M.F."/>
            <person name="Das S."/>
            <person name="Dasgupta S."/>
            <person name="Kirsebom L.A."/>
        </authorList>
    </citation>
    <scope>NUCLEOTIDE SEQUENCE</scope>
    <source>
        <strain evidence="14">DSM 44124</strain>
    </source>
</reference>
<dbReference type="FunFam" id="3.10.290.10:FF:000014">
    <property type="entry name" value="Tyrosine--tRNA ligase"/>
    <property type="match status" value="1"/>
</dbReference>
<dbReference type="GO" id="GO:0005524">
    <property type="term" value="F:ATP binding"/>
    <property type="evidence" value="ECO:0007669"/>
    <property type="project" value="UniProtKB-UniRule"/>
</dbReference>
<evidence type="ECO:0000256" key="3">
    <source>
        <dbReference type="ARBA" id="ARBA00022598"/>
    </source>
</evidence>
<feature type="short sequence motif" description="'KMSKS' region" evidence="11">
    <location>
        <begin position="235"/>
        <end position="239"/>
    </location>
</feature>
<keyword evidence="5 11" id="KW-0067">ATP-binding</keyword>
<dbReference type="HAMAP" id="MF_02006">
    <property type="entry name" value="Tyr_tRNA_synth_type1"/>
    <property type="match status" value="1"/>
</dbReference>
<evidence type="ECO:0000256" key="10">
    <source>
        <dbReference type="ARBA" id="ARBA00060965"/>
    </source>
</evidence>